<dbReference type="AlphaFoldDB" id="A0A2H3DUM1"/>
<name>A0A2H3DUM1_ARMGA</name>
<gene>
    <name evidence="1" type="ORF">ARMGADRAFT_1028562</name>
</gene>
<organism evidence="1 2">
    <name type="scientific">Armillaria gallica</name>
    <name type="common">Bulbous honey fungus</name>
    <name type="synonym">Armillaria bulbosa</name>
    <dbReference type="NCBI Taxonomy" id="47427"/>
    <lineage>
        <taxon>Eukaryota</taxon>
        <taxon>Fungi</taxon>
        <taxon>Dikarya</taxon>
        <taxon>Basidiomycota</taxon>
        <taxon>Agaricomycotina</taxon>
        <taxon>Agaricomycetes</taxon>
        <taxon>Agaricomycetidae</taxon>
        <taxon>Agaricales</taxon>
        <taxon>Marasmiineae</taxon>
        <taxon>Physalacriaceae</taxon>
        <taxon>Armillaria</taxon>
    </lineage>
</organism>
<dbReference type="InParanoid" id="A0A2H3DUM1"/>
<evidence type="ECO:0000313" key="2">
    <source>
        <dbReference type="Proteomes" id="UP000217790"/>
    </source>
</evidence>
<reference evidence="2" key="1">
    <citation type="journal article" date="2017" name="Nat. Ecol. Evol.">
        <title>Genome expansion and lineage-specific genetic innovations in the forest pathogenic fungi Armillaria.</title>
        <authorList>
            <person name="Sipos G."/>
            <person name="Prasanna A.N."/>
            <person name="Walter M.C."/>
            <person name="O'Connor E."/>
            <person name="Balint B."/>
            <person name="Krizsan K."/>
            <person name="Kiss B."/>
            <person name="Hess J."/>
            <person name="Varga T."/>
            <person name="Slot J."/>
            <person name="Riley R."/>
            <person name="Boka B."/>
            <person name="Rigling D."/>
            <person name="Barry K."/>
            <person name="Lee J."/>
            <person name="Mihaltcheva S."/>
            <person name="LaButti K."/>
            <person name="Lipzen A."/>
            <person name="Waldron R."/>
            <person name="Moloney N.M."/>
            <person name="Sperisen C."/>
            <person name="Kredics L."/>
            <person name="Vagvoelgyi C."/>
            <person name="Patrignani A."/>
            <person name="Fitzpatrick D."/>
            <person name="Nagy I."/>
            <person name="Doyle S."/>
            <person name="Anderson J.B."/>
            <person name="Grigoriev I.V."/>
            <person name="Gueldener U."/>
            <person name="Muensterkoetter M."/>
            <person name="Nagy L.G."/>
        </authorList>
    </citation>
    <scope>NUCLEOTIDE SEQUENCE [LARGE SCALE GENOMIC DNA]</scope>
    <source>
        <strain evidence="2">Ar21-2</strain>
    </source>
</reference>
<evidence type="ECO:0000313" key="1">
    <source>
        <dbReference type="EMBL" id="PBK95162.1"/>
    </source>
</evidence>
<keyword evidence="2" id="KW-1185">Reference proteome</keyword>
<accession>A0A2H3DUM1</accession>
<proteinExistence type="predicted"/>
<dbReference type="Proteomes" id="UP000217790">
    <property type="component" value="Unassembled WGS sequence"/>
</dbReference>
<dbReference type="EMBL" id="KZ293652">
    <property type="protein sequence ID" value="PBK95162.1"/>
    <property type="molecule type" value="Genomic_DNA"/>
</dbReference>
<protein>
    <submittedName>
        <fullName evidence="1">Uncharacterized protein</fullName>
    </submittedName>
</protein>
<sequence>MEKIADFRGTVCFTFPYLEADRIALCSLTLAGPTLWVYRCSLGLPPGGKFEAGYIHAGDMPISLLCALCLALSGLGRHLLVAFIRADAKDGLAGCCNLSSGAGLLTVAIDYVLRLARPVSGVILYGVSWSSSLRSAQCSYISSLGSPRSVDSEETLLDNDLTTEKI</sequence>
<dbReference type="OrthoDB" id="10636755at2759"/>